<evidence type="ECO:0000259" key="3">
    <source>
        <dbReference type="Pfam" id="PF24562"/>
    </source>
</evidence>
<dbReference type="InterPro" id="IPR035992">
    <property type="entry name" value="Ricin_B-like_lectins"/>
</dbReference>
<dbReference type="InterPro" id="IPR000772">
    <property type="entry name" value="Ricin_B_lectin"/>
</dbReference>
<dbReference type="PANTHER" id="PTHR36129:SF3">
    <property type="match status" value="1"/>
</dbReference>
<keyword evidence="1" id="KW-0812">Transmembrane</keyword>
<evidence type="ECO:0000313" key="5">
    <source>
        <dbReference type="Proteomes" id="UP001148018"/>
    </source>
</evidence>
<accession>A0A9Q0DUV4</accession>
<keyword evidence="1" id="KW-0472">Membrane</keyword>
<dbReference type="Pfam" id="PF15048">
    <property type="entry name" value="OSTbeta"/>
    <property type="match status" value="1"/>
</dbReference>
<feature type="transmembrane region" description="Helical" evidence="1">
    <location>
        <begin position="199"/>
        <end position="218"/>
    </location>
</feature>
<gene>
    <name evidence="4" type="ORF">NHX12_005350</name>
</gene>
<dbReference type="AlphaFoldDB" id="A0A9Q0DUV4"/>
<dbReference type="InterPro" id="IPR052678">
    <property type="entry name" value="OST-beta_subunit"/>
</dbReference>
<feature type="chain" id="PRO_5040341264" description="Ricin B lectin domain-containing protein" evidence="2">
    <location>
        <begin position="18"/>
        <end position="339"/>
    </location>
</feature>
<dbReference type="GO" id="GO:0046982">
    <property type="term" value="F:protein heterodimerization activity"/>
    <property type="evidence" value="ECO:0007669"/>
    <property type="project" value="InterPro"/>
</dbReference>
<dbReference type="GO" id="GO:0015721">
    <property type="term" value="P:bile acid and bile salt transport"/>
    <property type="evidence" value="ECO:0007669"/>
    <property type="project" value="InterPro"/>
</dbReference>
<protein>
    <recommendedName>
        <fullName evidence="3">Ricin B lectin domain-containing protein</fullName>
    </recommendedName>
</protein>
<keyword evidence="2" id="KW-0732">Signal</keyword>
<feature type="domain" description="Ricin B lectin" evidence="3">
    <location>
        <begin position="17"/>
        <end position="68"/>
    </location>
</feature>
<keyword evidence="5" id="KW-1185">Reference proteome</keyword>
<name>A0A9Q0DUV4_9TELE</name>
<reference evidence="4" key="1">
    <citation type="submission" date="2022-07" db="EMBL/GenBank/DDBJ databases">
        <title>Chromosome-level genome of Muraenolepis orangiensis.</title>
        <authorList>
            <person name="Kim J."/>
        </authorList>
    </citation>
    <scope>NUCLEOTIDE SEQUENCE</scope>
    <source>
        <strain evidence="4">KU_S4_2022</strain>
        <tissue evidence="4">Muscle</tissue>
    </source>
</reference>
<dbReference type="OrthoDB" id="8959236at2759"/>
<dbReference type="Proteomes" id="UP001148018">
    <property type="component" value="Unassembled WGS sequence"/>
</dbReference>
<sequence>MRYAWIVLFILCHEVSGFLIHNIHHSLCLEDQDGVVGLRPCNLDSRLQQWVWWNRRVLKNLGSDRCLAGRDTGRVRTAGCLALEEEGGGGGGEGGAAEEILWDCEAGQLISVRSSLQLFMDNSLSPALTPKSKQSGKWRSLDEGDICKESLRSKRASKEPEEFVDVGMDPGAGMAGMTEEQRKFLMWYYRTEDPTTWKFVMLGLSFFCLLVGLLLLGMGSMANKNRRKIAKYKAAAAASLRRPEGEELLTLKEFQGHSPALSAKGGVCPSPGEIVVTWRDGNVSTLYPDPLLEEQRDEQEKKEEYLEHFPDTEESMRDECVVNGELGVCNQEGLNGKTE</sequence>
<dbReference type="PANTHER" id="PTHR36129">
    <property type="entry name" value="ORGANIC SOLUTE TRANSPORTER SUBUNIT BETA-RELATED"/>
    <property type="match status" value="1"/>
</dbReference>
<feature type="signal peptide" evidence="2">
    <location>
        <begin position="1"/>
        <end position="17"/>
    </location>
</feature>
<comment type="caution">
    <text evidence="4">The sequence shown here is derived from an EMBL/GenBank/DDBJ whole genome shotgun (WGS) entry which is preliminary data.</text>
</comment>
<dbReference type="GO" id="GO:0005886">
    <property type="term" value="C:plasma membrane"/>
    <property type="evidence" value="ECO:0007669"/>
    <property type="project" value="InterPro"/>
</dbReference>
<proteinExistence type="predicted"/>
<evidence type="ECO:0000256" key="1">
    <source>
        <dbReference type="SAM" id="Phobius"/>
    </source>
</evidence>
<dbReference type="GO" id="GO:0022857">
    <property type="term" value="F:transmembrane transporter activity"/>
    <property type="evidence" value="ECO:0007669"/>
    <property type="project" value="InterPro"/>
</dbReference>
<dbReference type="SUPFAM" id="SSF50370">
    <property type="entry name" value="Ricin B-like lectins"/>
    <property type="match status" value="1"/>
</dbReference>
<evidence type="ECO:0000313" key="4">
    <source>
        <dbReference type="EMBL" id="KAJ3593012.1"/>
    </source>
</evidence>
<dbReference type="PROSITE" id="PS50231">
    <property type="entry name" value="RICIN_B_LECTIN"/>
    <property type="match status" value="1"/>
</dbReference>
<keyword evidence="1" id="KW-1133">Transmembrane helix</keyword>
<organism evidence="4 5">
    <name type="scientific">Muraenolepis orangiensis</name>
    <name type="common">Patagonian moray cod</name>
    <dbReference type="NCBI Taxonomy" id="630683"/>
    <lineage>
        <taxon>Eukaryota</taxon>
        <taxon>Metazoa</taxon>
        <taxon>Chordata</taxon>
        <taxon>Craniata</taxon>
        <taxon>Vertebrata</taxon>
        <taxon>Euteleostomi</taxon>
        <taxon>Actinopterygii</taxon>
        <taxon>Neopterygii</taxon>
        <taxon>Teleostei</taxon>
        <taxon>Neoteleostei</taxon>
        <taxon>Acanthomorphata</taxon>
        <taxon>Zeiogadaria</taxon>
        <taxon>Gadariae</taxon>
        <taxon>Gadiformes</taxon>
        <taxon>Muraenolepidoidei</taxon>
        <taxon>Muraenolepididae</taxon>
        <taxon>Muraenolepis</taxon>
    </lineage>
</organism>
<dbReference type="EMBL" id="JANIIK010000112">
    <property type="protein sequence ID" value="KAJ3593012.1"/>
    <property type="molecule type" value="Genomic_DNA"/>
</dbReference>
<dbReference type="InterPro" id="IPR029387">
    <property type="entry name" value="OSTbeta"/>
</dbReference>
<evidence type="ECO:0000256" key="2">
    <source>
        <dbReference type="SAM" id="SignalP"/>
    </source>
</evidence>
<dbReference type="Pfam" id="PF24562">
    <property type="entry name" value="CysR_MRC2_N"/>
    <property type="match status" value="1"/>
</dbReference>
<dbReference type="Gene3D" id="2.80.10.50">
    <property type="match status" value="1"/>
</dbReference>